<dbReference type="Proteomes" id="UP001054945">
    <property type="component" value="Unassembled WGS sequence"/>
</dbReference>
<evidence type="ECO:0000313" key="2">
    <source>
        <dbReference type="Proteomes" id="UP001054945"/>
    </source>
</evidence>
<proteinExistence type="predicted"/>
<dbReference type="EMBL" id="BPLR01015353">
    <property type="protein sequence ID" value="GIY75515.1"/>
    <property type="molecule type" value="Genomic_DNA"/>
</dbReference>
<name>A0AAV4W095_CAEEX</name>
<gene>
    <name evidence="1" type="ORF">CEXT_469601</name>
</gene>
<keyword evidence="2" id="KW-1185">Reference proteome</keyword>
<evidence type="ECO:0000313" key="1">
    <source>
        <dbReference type="EMBL" id="GIY75515.1"/>
    </source>
</evidence>
<organism evidence="1 2">
    <name type="scientific">Caerostris extrusa</name>
    <name type="common">Bark spider</name>
    <name type="synonym">Caerostris bankana</name>
    <dbReference type="NCBI Taxonomy" id="172846"/>
    <lineage>
        <taxon>Eukaryota</taxon>
        <taxon>Metazoa</taxon>
        <taxon>Ecdysozoa</taxon>
        <taxon>Arthropoda</taxon>
        <taxon>Chelicerata</taxon>
        <taxon>Arachnida</taxon>
        <taxon>Araneae</taxon>
        <taxon>Araneomorphae</taxon>
        <taxon>Entelegynae</taxon>
        <taxon>Araneoidea</taxon>
        <taxon>Araneidae</taxon>
        <taxon>Caerostris</taxon>
    </lineage>
</organism>
<comment type="caution">
    <text evidence="1">The sequence shown here is derived from an EMBL/GenBank/DDBJ whole genome shotgun (WGS) entry which is preliminary data.</text>
</comment>
<reference evidence="1 2" key="1">
    <citation type="submission" date="2021-06" db="EMBL/GenBank/DDBJ databases">
        <title>Caerostris extrusa draft genome.</title>
        <authorList>
            <person name="Kono N."/>
            <person name="Arakawa K."/>
        </authorList>
    </citation>
    <scope>NUCLEOTIDE SEQUENCE [LARGE SCALE GENOMIC DNA]</scope>
</reference>
<accession>A0AAV4W095</accession>
<dbReference type="AlphaFoldDB" id="A0AAV4W095"/>
<protein>
    <submittedName>
        <fullName evidence="1">Uncharacterized protein</fullName>
    </submittedName>
</protein>
<sequence length="76" mass="8848">MLEENEHSTSTQTVKFPEENNLVNQLSHKIRLDNDIRSNAIHLHQLTCLVLISYCVRLKNQEAQLICNRDLHSSSY</sequence>